<evidence type="ECO:0000256" key="1">
    <source>
        <dbReference type="SAM" id="MobiDB-lite"/>
    </source>
</evidence>
<reference evidence="2" key="2">
    <citation type="submission" date="2021-10" db="EMBL/GenBank/DDBJ databases">
        <title>Phylogenomics reveals ancestral predisposition of the termite-cultivated fungus Termitomyces towards a domesticated lifestyle.</title>
        <authorList>
            <person name="Auxier B."/>
            <person name="Grum-Grzhimaylo A."/>
            <person name="Cardenas M.E."/>
            <person name="Lodge J.D."/>
            <person name="Laessoe T."/>
            <person name="Pedersen O."/>
            <person name="Smith M.E."/>
            <person name="Kuyper T.W."/>
            <person name="Franco-Molano E.A."/>
            <person name="Baroni T.J."/>
            <person name="Aanen D.K."/>
        </authorList>
    </citation>
    <scope>NUCLEOTIDE SEQUENCE</scope>
    <source>
        <strain evidence="2">D49</strain>
    </source>
</reference>
<organism evidence="2 3">
    <name type="scientific">Sphagnurus paluster</name>
    <dbReference type="NCBI Taxonomy" id="117069"/>
    <lineage>
        <taxon>Eukaryota</taxon>
        <taxon>Fungi</taxon>
        <taxon>Dikarya</taxon>
        <taxon>Basidiomycota</taxon>
        <taxon>Agaricomycotina</taxon>
        <taxon>Agaricomycetes</taxon>
        <taxon>Agaricomycetidae</taxon>
        <taxon>Agaricales</taxon>
        <taxon>Tricholomatineae</taxon>
        <taxon>Lyophyllaceae</taxon>
        <taxon>Sphagnurus</taxon>
    </lineage>
</organism>
<proteinExistence type="predicted"/>
<feature type="region of interest" description="Disordered" evidence="1">
    <location>
        <begin position="1"/>
        <end position="304"/>
    </location>
</feature>
<dbReference type="EMBL" id="JABCKI010000008">
    <property type="protein sequence ID" value="KAG5654433.1"/>
    <property type="molecule type" value="Genomic_DNA"/>
</dbReference>
<name>A0A9P7KL84_9AGAR</name>
<dbReference type="OrthoDB" id="3067056at2759"/>
<comment type="caution">
    <text evidence="2">The sequence shown here is derived from an EMBL/GenBank/DDBJ whole genome shotgun (WGS) entry which is preliminary data.</text>
</comment>
<evidence type="ECO:0000313" key="2">
    <source>
        <dbReference type="EMBL" id="KAG5654433.1"/>
    </source>
</evidence>
<feature type="compositionally biased region" description="Low complexity" evidence="1">
    <location>
        <begin position="128"/>
        <end position="140"/>
    </location>
</feature>
<dbReference type="Proteomes" id="UP000717328">
    <property type="component" value="Unassembled WGS sequence"/>
</dbReference>
<sequence length="334" mass="36013">MAPKPKANAEGKQKSLMTWFAKGPSATPKLKSTKPVAVPYDNASSSQASSQEPRTPASKEGTSSPLKASAKSSTSSRGHSTPPTSDPIDIDMLSPDDDAPVQKMAQRKRKVLLSDSDEDVPPVKVRKSVQPSSSPVAQVAKKQRISKDMTDDDEDEEETNAKRSFSQRLTNFKKSPVKRGNNHLNHSTSSLNLVTARKSRSNASDDDDFIAPSDSDGDSKSIKSSGSRSSASSRHSAASSEDEFSNDENRVKSKFKSKSFSKKNQPVQKGAAAPADTTSTGAGLFLTAAERREQGKKNDKKAAEDPYSFLAEIKDVRALKLLFAQARANAQLRL</sequence>
<gene>
    <name evidence="2" type="ORF">H0H81_002622</name>
</gene>
<feature type="compositionally biased region" description="Low complexity" evidence="1">
    <location>
        <begin position="182"/>
        <end position="193"/>
    </location>
</feature>
<feature type="compositionally biased region" description="Low complexity" evidence="1">
    <location>
        <begin position="222"/>
        <end position="239"/>
    </location>
</feature>
<feature type="compositionally biased region" description="Basic and acidic residues" evidence="1">
    <location>
        <begin position="289"/>
        <end position="304"/>
    </location>
</feature>
<protein>
    <submittedName>
        <fullName evidence="2">Uncharacterized protein</fullName>
    </submittedName>
</protein>
<dbReference type="AlphaFoldDB" id="A0A9P7KL84"/>
<feature type="compositionally biased region" description="Basic residues" evidence="1">
    <location>
        <begin position="252"/>
        <end position="261"/>
    </location>
</feature>
<evidence type="ECO:0000313" key="3">
    <source>
        <dbReference type="Proteomes" id="UP000717328"/>
    </source>
</evidence>
<feature type="compositionally biased region" description="Polar residues" evidence="1">
    <location>
        <begin position="60"/>
        <end position="83"/>
    </location>
</feature>
<feature type="compositionally biased region" description="Polar residues" evidence="1">
    <location>
        <begin position="42"/>
        <end position="53"/>
    </location>
</feature>
<keyword evidence="3" id="KW-1185">Reference proteome</keyword>
<accession>A0A9P7KL84</accession>
<reference evidence="2" key="1">
    <citation type="submission" date="2021-02" db="EMBL/GenBank/DDBJ databases">
        <authorList>
            <person name="Nieuwenhuis M."/>
            <person name="Van De Peppel L.J.J."/>
        </authorList>
    </citation>
    <scope>NUCLEOTIDE SEQUENCE</scope>
    <source>
        <strain evidence="2">D49</strain>
    </source>
</reference>
<feature type="compositionally biased region" description="Polar residues" evidence="1">
    <location>
        <begin position="162"/>
        <end position="173"/>
    </location>
</feature>